<gene>
    <name evidence="2" type="ORF">EHS89_01250</name>
</gene>
<dbReference type="RefSeq" id="WP_124924290.1">
    <property type="nucleotide sequence ID" value="NZ_BMOH01000001.1"/>
</dbReference>
<feature type="transmembrane region" description="Helical" evidence="1">
    <location>
        <begin position="35"/>
        <end position="54"/>
    </location>
</feature>
<evidence type="ECO:0000313" key="3">
    <source>
        <dbReference type="Proteomes" id="UP000267535"/>
    </source>
</evidence>
<evidence type="ECO:0000313" key="2">
    <source>
        <dbReference type="EMBL" id="RRD01218.1"/>
    </source>
</evidence>
<dbReference type="AlphaFoldDB" id="A0A3P1SW08"/>
<comment type="caution">
    <text evidence="2">The sequence shown here is derived from an EMBL/GenBank/DDBJ whole genome shotgun (WGS) entry which is preliminary data.</text>
</comment>
<protein>
    <submittedName>
        <fullName evidence="2">Uncharacterized protein</fullName>
    </submittedName>
</protein>
<feature type="transmembrane region" description="Helical" evidence="1">
    <location>
        <begin position="6"/>
        <end position="23"/>
    </location>
</feature>
<dbReference type="EMBL" id="RQXV01000001">
    <property type="protein sequence ID" value="RRD01218.1"/>
    <property type="molecule type" value="Genomic_DNA"/>
</dbReference>
<name>A0A3P1SW08_9GAMM</name>
<organism evidence="2 3">
    <name type="scientific">Amphritea balenae</name>
    <dbReference type="NCBI Taxonomy" id="452629"/>
    <lineage>
        <taxon>Bacteria</taxon>
        <taxon>Pseudomonadati</taxon>
        <taxon>Pseudomonadota</taxon>
        <taxon>Gammaproteobacteria</taxon>
        <taxon>Oceanospirillales</taxon>
        <taxon>Oceanospirillaceae</taxon>
        <taxon>Amphritea</taxon>
    </lineage>
</organism>
<keyword evidence="1" id="KW-1133">Transmembrane helix</keyword>
<accession>A0A3P1SW08</accession>
<sequence length="138" mass="14972">MSDTTIIAAIILGGVFLIMLVTIIKSGVEGAIKMWNLMGALTGVAFGAITSFYFTNQVNQQEIAGLQAAYIEASDTALKAQQSIASIEALLKKPASARPAFTDKHRTQLIHQLDTTNKELQQIQLYRKSLPKVPANKP</sequence>
<keyword evidence="1" id="KW-0812">Transmembrane</keyword>
<keyword evidence="1" id="KW-0472">Membrane</keyword>
<keyword evidence="3" id="KW-1185">Reference proteome</keyword>
<proteinExistence type="predicted"/>
<dbReference type="Proteomes" id="UP000267535">
    <property type="component" value="Unassembled WGS sequence"/>
</dbReference>
<evidence type="ECO:0000256" key="1">
    <source>
        <dbReference type="SAM" id="Phobius"/>
    </source>
</evidence>
<reference evidence="2 3" key="1">
    <citation type="submission" date="2018-11" db="EMBL/GenBank/DDBJ databases">
        <title>The draft genome sequence of Amphritea balenae JAMM 1525T.</title>
        <authorList>
            <person name="Fang Z."/>
            <person name="Zhang Y."/>
            <person name="Han X."/>
        </authorList>
    </citation>
    <scope>NUCLEOTIDE SEQUENCE [LARGE SCALE GENOMIC DNA]</scope>
    <source>
        <strain evidence="2 3">JAMM 1525</strain>
    </source>
</reference>